<accession>N9R8H7</accession>
<dbReference type="PATRIC" id="fig|1217695.3.peg.1531"/>
<dbReference type="Proteomes" id="UP000013009">
    <property type="component" value="Unassembled WGS sequence"/>
</dbReference>
<dbReference type="RefSeq" id="WP_005272371.1">
    <property type="nucleotide sequence ID" value="NZ_KB850194.1"/>
</dbReference>
<protein>
    <submittedName>
        <fullName evidence="1">Uncharacterized protein</fullName>
    </submittedName>
</protein>
<dbReference type="EMBL" id="APRZ01000014">
    <property type="protein sequence ID" value="ENX34935.1"/>
    <property type="molecule type" value="Genomic_DNA"/>
</dbReference>
<name>N9R8H7_9GAMM</name>
<sequence>MIDYLKIKPEVVHPTQRIPDPLVFPFSVFMQNGGYLISAAKDGIVFRKGKLTGKIIGEWEVQEDTYAMNLHCIHRFKMFTELYLKSGQQFLDGLRSQGVKRLPLNLRNQYLKAA</sequence>
<evidence type="ECO:0000313" key="2">
    <source>
        <dbReference type="Proteomes" id="UP000013009"/>
    </source>
</evidence>
<comment type="caution">
    <text evidence="1">The sequence shown here is derived from an EMBL/GenBank/DDBJ whole genome shotgun (WGS) entry which is preliminary data.</text>
</comment>
<keyword evidence="2" id="KW-1185">Reference proteome</keyword>
<gene>
    <name evidence="1" type="ORF">F889_01575</name>
</gene>
<proteinExistence type="predicted"/>
<dbReference type="OrthoDB" id="6715253at2"/>
<organism evidence="1 2">
    <name type="scientific">Acinetobacter colistiniresistens</name>
    <dbReference type="NCBI Taxonomy" id="280145"/>
    <lineage>
        <taxon>Bacteria</taxon>
        <taxon>Pseudomonadati</taxon>
        <taxon>Pseudomonadota</taxon>
        <taxon>Gammaproteobacteria</taxon>
        <taxon>Moraxellales</taxon>
        <taxon>Moraxellaceae</taxon>
        <taxon>Acinetobacter</taxon>
    </lineage>
</organism>
<evidence type="ECO:0000313" key="1">
    <source>
        <dbReference type="EMBL" id="ENX34935.1"/>
    </source>
</evidence>
<dbReference type="HOGENOM" id="CLU_176761_0_0_6"/>
<reference evidence="1 2" key="1">
    <citation type="submission" date="2013-02" db="EMBL/GenBank/DDBJ databases">
        <title>The Genome Sequence of Acinetobacter sp. NIPH 1859.</title>
        <authorList>
            <consortium name="The Broad Institute Genome Sequencing Platform"/>
            <consortium name="The Broad Institute Genome Sequencing Center for Infectious Disease"/>
            <person name="Cerqueira G."/>
            <person name="Feldgarden M."/>
            <person name="Courvalin P."/>
            <person name="Perichon B."/>
            <person name="Grillot-Courvalin C."/>
            <person name="Clermont D."/>
            <person name="Rocha E."/>
            <person name="Yoon E.-J."/>
            <person name="Nemec A."/>
            <person name="Walker B."/>
            <person name="Young S.K."/>
            <person name="Zeng Q."/>
            <person name="Gargeya S."/>
            <person name="Fitzgerald M."/>
            <person name="Haas B."/>
            <person name="Abouelleil A."/>
            <person name="Alvarado L."/>
            <person name="Arachchi H.M."/>
            <person name="Berlin A.M."/>
            <person name="Chapman S.B."/>
            <person name="Dewar J."/>
            <person name="Goldberg J."/>
            <person name="Griggs A."/>
            <person name="Gujja S."/>
            <person name="Hansen M."/>
            <person name="Howarth C."/>
            <person name="Imamovic A."/>
            <person name="Larimer J."/>
            <person name="McCowan C."/>
            <person name="Murphy C."/>
            <person name="Neiman D."/>
            <person name="Pearson M."/>
            <person name="Priest M."/>
            <person name="Roberts A."/>
            <person name="Saif S."/>
            <person name="Shea T."/>
            <person name="Sisk P."/>
            <person name="Sykes S."/>
            <person name="Wortman J."/>
            <person name="Nusbaum C."/>
            <person name="Birren B."/>
        </authorList>
    </citation>
    <scope>NUCLEOTIDE SEQUENCE [LARGE SCALE GENOMIC DNA]</scope>
    <source>
        <strain evidence="1 2">NIPH 1859</strain>
    </source>
</reference>
<dbReference type="AlphaFoldDB" id="N9R8H7"/>